<dbReference type="PANTHER" id="PTHR12835:SF5">
    <property type="entry name" value="BIOTIN--PROTEIN LIGASE"/>
    <property type="match status" value="1"/>
</dbReference>
<feature type="domain" description="BPL/LPL catalytic" evidence="2">
    <location>
        <begin position="1"/>
        <end position="173"/>
    </location>
</feature>
<dbReference type="NCBIfam" id="TIGR00121">
    <property type="entry name" value="birA_ligase"/>
    <property type="match status" value="1"/>
</dbReference>
<evidence type="ECO:0000256" key="1">
    <source>
        <dbReference type="ARBA" id="ARBA00022598"/>
    </source>
</evidence>
<dbReference type="PANTHER" id="PTHR12835">
    <property type="entry name" value="BIOTIN PROTEIN LIGASE"/>
    <property type="match status" value="1"/>
</dbReference>
<dbReference type="InterPro" id="IPR004408">
    <property type="entry name" value="Biotin_CoA_COase_ligase"/>
</dbReference>
<dbReference type="PROSITE" id="PS51733">
    <property type="entry name" value="BPL_LPL_CATALYTIC"/>
    <property type="match status" value="1"/>
</dbReference>
<name>A0A1I4T9I7_9FLAO</name>
<gene>
    <name evidence="3" type="ORF">SAMN05421738_102113</name>
</gene>
<dbReference type="RefSeq" id="WP_092906089.1">
    <property type="nucleotide sequence ID" value="NZ_FOUZ01000002.1"/>
</dbReference>
<dbReference type="InterPro" id="IPR004143">
    <property type="entry name" value="BPL_LPL_catalytic"/>
</dbReference>
<dbReference type="STRING" id="684065.SAMN05421738_102113"/>
<dbReference type="Pfam" id="PF03099">
    <property type="entry name" value="BPL_LplA_LipB"/>
    <property type="match status" value="1"/>
</dbReference>
<accession>A0A1I4T9I7</accession>
<keyword evidence="4" id="KW-1185">Reference proteome</keyword>
<dbReference type="CDD" id="cd16442">
    <property type="entry name" value="BPL"/>
    <property type="match status" value="1"/>
</dbReference>
<evidence type="ECO:0000259" key="2">
    <source>
        <dbReference type="PROSITE" id="PS51733"/>
    </source>
</evidence>
<dbReference type="InterPro" id="IPR045864">
    <property type="entry name" value="aa-tRNA-synth_II/BPL/LPL"/>
</dbReference>
<protein>
    <submittedName>
        <fullName evidence="3">BirA family transcriptional regulator, biotin operon repressor / biotin-[acetyl-CoA-carboxylase] ligase</fullName>
    </submittedName>
</protein>
<dbReference type="AlphaFoldDB" id="A0A1I4T9I7"/>
<dbReference type="Proteomes" id="UP000199149">
    <property type="component" value="Unassembled WGS sequence"/>
</dbReference>
<keyword evidence="1 3" id="KW-0436">Ligase</keyword>
<reference evidence="4" key="1">
    <citation type="submission" date="2016-10" db="EMBL/GenBank/DDBJ databases">
        <authorList>
            <person name="Varghese N."/>
            <person name="Submissions S."/>
        </authorList>
    </citation>
    <scope>NUCLEOTIDE SEQUENCE [LARGE SCALE GENOMIC DNA]</scope>
    <source>
        <strain evidence="4">XJ109</strain>
    </source>
</reference>
<evidence type="ECO:0000313" key="4">
    <source>
        <dbReference type="Proteomes" id="UP000199149"/>
    </source>
</evidence>
<dbReference type="Gene3D" id="3.30.930.10">
    <property type="entry name" value="Bira Bifunctional Protein, Domain 2"/>
    <property type="match status" value="1"/>
</dbReference>
<dbReference type="GO" id="GO:0005737">
    <property type="term" value="C:cytoplasm"/>
    <property type="evidence" value="ECO:0007669"/>
    <property type="project" value="TreeGrafter"/>
</dbReference>
<sequence>MNLISFDSLPSTNEFLMELSKKDANSWTVIHAKNQTKGKGYAGNEWKVVDGENLTFSFLLKTDYTFQQLIYFNEWISNTICLFLKQFHPKNNVKWPNDIILNDKKVCGILIENHRSNQIMHSIIGIGINVNQTDFNHLPKASSLKNITDTQYDIEAILTDLVELFQKEYHILEQKKFDLIHETYLNNLFRKDKISQFKLDGVEVAGIIRDVNEAGNLVIEIDHQAREFKHKEIELLF</sequence>
<evidence type="ECO:0000313" key="3">
    <source>
        <dbReference type="EMBL" id="SFM73392.1"/>
    </source>
</evidence>
<dbReference type="EMBL" id="FOUZ01000002">
    <property type="protein sequence ID" value="SFM73392.1"/>
    <property type="molecule type" value="Genomic_DNA"/>
</dbReference>
<dbReference type="GO" id="GO:0004077">
    <property type="term" value="F:biotin--[biotin carboxyl-carrier protein] ligase activity"/>
    <property type="evidence" value="ECO:0007669"/>
    <property type="project" value="InterPro"/>
</dbReference>
<organism evidence="3 4">
    <name type="scientific">Algoriella xinjiangensis</name>
    <dbReference type="NCBI Taxonomy" id="684065"/>
    <lineage>
        <taxon>Bacteria</taxon>
        <taxon>Pseudomonadati</taxon>
        <taxon>Bacteroidota</taxon>
        <taxon>Flavobacteriia</taxon>
        <taxon>Flavobacteriales</taxon>
        <taxon>Weeksellaceae</taxon>
        <taxon>Algoriella</taxon>
    </lineage>
</organism>
<proteinExistence type="predicted"/>
<dbReference type="OrthoDB" id="9807064at2"/>
<dbReference type="SUPFAM" id="SSF55681">
    <property type="entry name" value="Class II aaRS and biotin synthetases"/>
    <property type="match status" value="1"/>
</dbReference>